<sequence length="227" mass="26689">MLGNSKRHIFEIVVIFLGITLSFYAENYRQDIEIRNLLKDDLFSINADISNDINEMERIDKRIKTSIIAIDSLRLYISDKIDVDQNTLVRLIKRMLYSRNTFFPYGAAYQVAQSSGRINAISDQGLMKVLSEYYQNNYERVRINNGLHDDAITKPLAEFYPKMMVRKEFSSERELNMNVLKKKEFSDLLITIQYTAEIYTNYIIRNTLETAQDLKTRVEAYLKEAYK</sequence>
<dbReference type="AlphaFoldDB" id="A0A381V0Z0"/>
<gene>
    <name evidence="1" type="ORF">METZ01_LOCUS85757</name>
</gene>
<organism evidence="1">
    <name type="scientific">marine metagenome</name>
    <dbReference type="NCBI Taxonomy" id="408172"/>
    <lineage>
        <taxon>unclassified sequences</taxon>
        <taxon>metagenomes</taxon>
        <taxon>ecological metagenomes</taxon>
    </lineage>
</organism>
<evidence type="ECO:0000313" key="1">
    <source>
        <dbReference type="EMBL" id="SVA32903.1"/>
    </source>
</evidence>
<accession>A0A381V0Z0</accession>
<name>A0A381V0Z0_9ZZZZ</name>
<reference evidence="1" key="1">
    <citation type="submission" date="2018-05" db="EMBL/GenBank/DDBJ databases">
        <authorList>
            <person name="Lanie J.A."/>
            <person name="Ng W.-L."/>
            <person name="Kazmierczak K.M."/>
            <person name="Andrzejewski T.M."/>
            <person name="Davidsen T.M."/>
            <person name="Wayne K.J."/>
            <person name="Tettelin H."/>
            <person name="Glass J.I."/>
            <person name="Rusch D."/>
            <person name="Podicherti R."/>
            <person name="Tsui H.-C.T."/>
            <person name="Winkler M.E."/>
        </authorList>
    </citation>
    <scope>NUCLEOTIDE SEQUENCE</scope>
</reference>
<dbReference type="EMBL" id="UINC01007362">
    <property type="protein sequence ID" value="SVA32903.1"/>
    <property type="molecule type" value="Genomic_DNA"/>
</dbReference>
<protein>
    <submittedName>
        <fullName evidence="1">Uncharacterized protein</fullName>
    </submittedName>
</protein>
<proteinExistence type="predicted"/>